<proteinExistence type="predicted"/>
<dbReference type="SUPFAM" id="SSF75304">
    <property type="entry name" value="Amidase signature (AS) enzymes"/>
    <property type="match status" value="1"/>
</dbReference>
<dbReference type="Proteomes" id="UP000028875">
    <property type="component" value="Unassembled WGS sequence"/>
</dbReference>
<protein>
    <submittedName>
        <fullName evidence="2">Glutamyl-tRNA(Gln) amidotransferase subunit A</fullName>
    </submittedName>
</protein>
<dbReference type="InterPro" id="IPR020556">
    <property type="entry name" value="Amidase_CS"/>
</dbReference>
<sequence>MMGSVVSSSEEDILDLDITAISHAIKEKKFSITSIVAAYIQRQQQINPILNAVIEDRYEEAMEEAQEMDRYLENHPPTSPLFGIPISIKESIHVAGMKTTGGLEHRKDLIARHDAEVITKLKQSGAIILGKTNTPALCFCQETDNKLYGRTNNPWDITRTCGGSSGGEGALLAAGGAVAGIGSDIGGSIRFPSHFNGVVGFKPGCNQIPSNGHFPSVTNDMQARMLTIGPMGKTVRDMELLYSILSSCEPEDHSLREFKIDILPSNISLPLSLETKNLLNDVEKVVMRSFSTYRRIPPLFEESTQLWQEMISSNGSDLIEKAAYHNDRSNIIKAFLKEKVTERTRIRPYLSKAILGSKLFQPSISRINEIKEIISNGDQRIHAYLKNRLLIFPVYHTGALPHGKVYQQVFSIRRKFLTYMPYVAYANVWGLPSLTLPIGKDDNNMPIAIQIMSNIGNENAVFRLGKMLEKKYGGYHRCPL</sequence>
<dbReference type="STRING" id="1462526.BN990_01488"/>
<feature type="domain" description="Amidase" evidence="1">
    <location>
        <begin position="35"/>
        <end position="461"/>
    </location>
</feature>
<dbReference type="Pfam" id="PF01425">
    <property type="entry name" value="Amidase"/>
    <property type="match status" value="1"/>
</dbReference>
<dbReference type="AlphaFoldDB" id="A0A024QA96"/>
<accession>A0A024QA96</accession>
<evidence type="ECO:0000313" key="3">
    <source>
        <dbReference type="Proteomes" id="UP000028875"/>
    </source>
</evidence>
<evidence type="ECO:0000313" key="2">
    <source>
        <dbReference type="EMBL" id="CDQ39202.1"/>
    </source>
</evidence>
<dbReference type="GO" id="GO:0016740">
    <property type="term" value="F:transferase activity"/>
    <property type="evidence" value="ECO:0007669"/>
    <property type="project" value="UniProtKB-KW"/>
</dbReference>
<dbReference type="InterPro" id="IPR036928">
    <property type="entry name" value="AS_sf"/>
</dbReference>
<dbReference type="Gene3D" id="3.90.1300.10">
    <property type="entry name" value="Amidase signature (AS) domain"/>
    <property type="match status" value="1"/>
</dbReference>
<gene>
    <name evidence="2" type="primary">gatA_1</name>
    <name evidence="2" type="ORF">BN990_01488</name>
</gene>
<dbReference type="PROSITE" id="PS00571">
    <property type="entry name" value="AMIDASES"/>
    <property type="match status" value="1"/>
</dbReference>
<dbReference type="GO" id="GO:0012505">
    <property type="term" value="C:endomembrane system"/>
    <property type="evidence" value="ECO:0007669"/>
    <property type="project" value="TreeGrafter"/>
</dbReference>
<dbReference type="RefSeq" id="WP_021288925.1">
    <property type="nucleotide sequence ID" value="NZ_BNER01000003.1"/>
</dbReference>
<reference evidence="2 3" key="1">
    <citation type="submission" date="2014-03" db="EMBL/GenBank/DDBJ databases">
        <authorList>
            <person name="Urmite Genomes U."/>
        </authorList>
    </citation>
    <scope>NUCLEOTIDE SEQUENCE [LARGE SCALE GENOMIC DNA]</scope>
    <source>
        <strain evidence="2 3">Vm-5</strain>
    </source>
</reference>
<evidence type="ECO:0000259" key="1">
    <source>
        <dbReference type="Pfam" id="PF01425"/>
    </source>
</evidence>
<name>A0A024QA96_9BACI</name>
<dbReference type="InterPro" id="IPR023631">
    <property type="entry name" value="Amidase_dom"/>
</dbReference>
<dbReference type="InterPro" id="IPR052739">
    <property type="entry name" value="FAAH2"/>
</dbReference>
<keyword evidence="2" id="KW-0808">Transferase</keyword>
<comment type="caution">
    <text evidence="2">The sequence shown here is derived from an EMBL/GenBank/DDBJ whole genome shotgun (WGS) entry which is preliminary data.</text>
</comment>
<dbReference type="PANTHER" id="PTHR43372:SF4">
    <property type="entry name" value="FATTY-ACID AMIDE HYDROLASE 2"/>
    <property type="match status" value="1"/>
</dbReference>
<reference evidence="3" key="2">
    <citation type="submission" date="2014-05" db="EMBL/GenBank/DDBJ databases">
        <title>Draft genome sequence of Virgibacillus massiliensis Vm-5.</title>
        <authorList>
            <person name="Khelaifia S."/>
            <person name="Croce O."/>
            <person name="Lagier J.C."/>
            <person name="Raoult D."/>
        </authorList>
    </citation>
    <scope>NUCLEOTIDE SEQUENCE [LARGE SCALE GENOMIC DNA]</scope>
    <source>
        <strain evidence="3">Vm-5</strain>
    </source>
</reference>
<dbReference type="eggNOG" id="COG0154">
    <property type="taxonomic scope" value="Bacteria"/>
</dbReference>
<keyword evidence="3" id="KW-1185">Reference proteome</keyword>
<organism evidence="2 3">
    <name type="scientific">Virgibacillus massiliensis</name>
    <dbReference type="NCBI Taxonomy" id="1462526"/>
    <lineage>
        <taxon>Bacteria</taxon>
        <taxon>Bacillati</taxon>
        <taxon>Bacillota</taxon>
        <taxon>Bacilli</taxon>
        <taxon>Bacillales</taxon>
        <taxon>Bacillaceae</taxon>
        <taxon>Virgibacillus</taxon>
    </lineage>
</organism>
<dbReference type="PANTHER" id="PTHR43372">
    <property type="entry name" value="FATTY-ACID AMIDE HYDROLASE"/>
    <property type="match status" value="1"/>
</dbReference>
<dbReference type="EMBL" id="CCDP010000001">
    <property type="protein sequence ID" value="CDQ39202.1"/>
    <property type="molecule type" value="Genomic_DNA"/>
</dbReference>